<dbReference type="EMBL" id="JACHLR010000001">
    <property type="protein sequence ID" value="MBB4857033.1"/>
    <property type="molecule type" value="Genomic_DNA"/>
</dbReference>
<name>A0A7W7NTZ8_9SPHN</name>
<dbReference type="RefSeq" id="WP_184242110.1">
    <property type="nucleotide sequence ID" value="NZ_JACHLR010000001.1"/>
</dbReference>
<keyword evidence="2" id="KW-1185">Reference proteome</keyword>
<comment type="caution">
    <text evidence="1">The sequence shown here is derived from an EMBL/GenBank/DDBJ whole genome shotgun (WGS) entry which is preliminary data.</text>
</comment>
<dbReference type="AlphaFoldDB" id="A0A7W7NTZ8"/>
<dbReference type="Proteomes" id="UP000555448">
    <property type="component" value="Unassembled WGS sequence"/>
</dbReference>
<organism evidence="1 2">
    <name type="scientific">Novosphingobium chloroacetimidivorans</name>
    <dbReference type="NCBI Taxonomy" id="1428314"/>
    <lineage>
        <taxon>Bacteria</taxon>
        <taxon>Pseudomonadati</taxon>
        <taxon>Pseudomonadota</taxon>
        <taxon>Alphaproteobacteria</taxon>
        <taxon>Sphingomonadales</taxon>
        <taxon>Sphingomonadaceae</taxon>
        <taxon>Novosphingobium</taxon>
    </lineage>
</organism>
<sequence length="141" mass="16435">MDDLKYRAREDRHKLLIDQTVASFPGVQKAGFWPAMRTLYEELDLEFQKYPFNPDAFKVDRESKTVEIHEAVVTHAPTERCLCCMGWIWFDLDNALWGTKLFLHRYDQVTPAEVDLSYWYTRTLLDDVDDPGADSLEEAAA</sequence>
<accession>A0A7W7NTZ8</accession>
<protein>
    <submittedName>
        <fullName evidence="1">Uncharacterized protein</fullName>
    </submittedName>
</protein>
<evidence type="ECO:0000313" key="2">
    <source>
        <dbReference type="Proteomes" id="UP000555448"/>
    </source>
</evidence>
<reference evidence="1 2" key="1">
    <citation type="submission" date="2020-08" db="EMBL/GenBank/DDBJ databases">
        <title>Functional genomics of gut bacteria from endangered species of beetles.</title>
        <authorList>
            <person name="Carlos-Shanley C."/>
        </authorList>
    </citation>
    <scope>NUCLEOTIDE SEQUENCE [LARGE SCALE GENOMIC DNA]</scope>
    <source>
        <strain evidence="1 2">S00245</strain>
    </source>
</reference>
<gene>
    <name evidence="1" type="ORF">HNO88_000330</name>
</gene>
<proteinExistence type="predicted"/>
<evidence type="ECO:0000313" key="1">
    <source>
        <dbReference type="EMBL" id="MBB4857033.1"/>
    </source>
</evidence>